<evidence type="ECO:0000256" key="8">
    <source>
        <dbReference type="ARBA" id="ARBA00022833"/>
    </source>
</evidence>
<comment type="caution">
    <text evidence="14">The sequence shown here is derived from an EMBL/GenBank/DDBJ whole genome shotgun (WGS) entry which is preliminary data.</text>
</comment>
<evidence type="ECO:0000256" key="3">
    <source>
        <dbReference type="ARBA" id="ARBA00022475"/>
    </source>
</evidence>
<comment type="subcellular location">
    <subcellularLocation>
        <location evidence="1 12">Cell membrane</location>
        <topology evidence="1 12">Multi-pass membrane protein</topology>
    </subcellularLocation>
</comment>
<reference evidence="14 15" key="1">
    <citation type="journal article" date="2016" name="Nat. Commun.">
        <title>Thousands of microbial genomes shed light on interconnected biogeochemical processes in an aquifer system.</title>
        <authorList>
            <person name="Anantharaman K."/>
            <person name="Brown C.T."/>
            <person name="Hug L.A."/>
            <person name="Sharon I."/>
            <person name="Castelle C.J."/>
            <person name="Probst A.J."/>
            <person name="Thomas B.C."/>
            <person name="Singh A."/>
            <person name="Wilkins M.J."/>
            <person name="Karaoz U."/>
            <person name="Brodie E.L."/>
            <person name="Williams K.H."/>
            <person name="Hubbard S.S."/>
            <person name="Banfield J.F."/>
        </authorList>
    </citation>
    <scope>NUCLEOTIDE SEQUENCE [LARGE SCALE GENOMIC DNA]</scope>
</reference>
<evidence type="ECO:0000256" key="1">
    <source>
        <dbReference type="ARBA" id="ARBA00004651"/>
    </source>
</evidence>
<evidence type="ECO:0000259" key="13">
    <source>
        <dbReference type="Pfam" id="PF01435"/>
    </source>
</evidence>
<dbReference type="HAMAP" id="MF_00188">
    <property type="entry name" value="Pept_M48_protease_HtpX"/>
    <property type="match status" value="1"/>
</dbReference>
<keyword evidence="8 12" id="KW-0862">Zinc</keyword>
<protein>
    <recommendedName>
        <fullName evidence="12">Protease HtpX homolog</fullName>
        <ecNumber evidence="12">3.4.24.-</ecNumber>
    </recommendedName>
</protein>
<dbReference type="GO" id="GO:0005886">
    <property type="term" value="C:plasma membrane"/>
    <property type="evidence" value="ECO:0007669"/>
    <property type="project" value="UniProtKB-SubCell"/>
</dbReference>
<dbReference type="GO" id="GO:0008270">
    <property type="term" value="F:zinc ion binding"/>
    <property type="evidence" value="ECO:0007669"/>
    <property type="project" value="UniProtKB-UniRule"/>
</dbReference>
<dbReference type="PANTHER" id="PTHR43221:SF1">
    <property type="entry name" value="PROTEASE HTPX"/>
    <property type="match status" value="1"/>
</dbReference>
<keyword evidence="6 12" id="KW-0479">Metal-binding</keyword>
<dbReference type="Gene3D" id="3.30.2010.10">
    <property type="entry name" value="Metalloproteases ('zincins'), catalytic domain"/>
    <property type="match status" value="1"/>
</dbReference>
<dbReference type="STRING" id="1798384.A3D03_04535"/>
<evidence type="ECO:0000256" key="6">
    <source>
        <dbReference type="ARBA" id="ARBA00022723"/>
    </source>
</evidence>
<gene>
    <name evidence="12" type="primary">htpX</name>
    <name evidence="14" type="ORF">A3D03_04535</name>
</gene>
<keyword evidence="4 12" id="KW-0645">Protease</keyword>
<proteinExistence type="inferred from homology"/>
<dbReference type="EC" id="3.4.24.-" evidence="12"/>
<feature type="transmembrane region" description="Helical" evidence="12">
    <location>
        <begin position="195"/>
        <end position="218"/>
    </location>
</feature>
<comment type="cofactor">
    <cofactor evidence="12">
        <name>Zn(2+)</name>
        <dbReference type="ChEBI" id="CHEBI:29105"/>
    </cofactor>
    <text evidence="12">Binds 1 zinc ion per subunit.</text>
</comment>
<organism evidence="14 15">
    <name type="scientific">Candidatus Gottesmanbacteria bacterium RIFCSPHIGHO2_02_FULL_40_13</name>
    <dbReference type="NCBI Taxonomy" id="1798384"/>
    <lineage>
        <taxon>Bacteria</taxon>
        <taxon>Candidatus Gottesmaniibacteriota</taxon>
    </lineage>
</organism>
<feature type="binding site" evidence="12">
    <location>
        <position position="149"/>
    </location>
    <ligand>
        <name>Zn(2+)</name>
        <dbReference type="ChEBI" id="CHEBI:29105"/>
        <note>catalytic</note>
    </ligand>
</feature>
<feature type="active site" evidence="12">
    <location>
        <position position="146"/>
    </location>
</feature>
<name>A0A1F6AAP2_9BACT</name>
<feature type="transmembrane region" description="Helical" evidence="12">
    <location>
        <begin position="157"/>
        <end position="175"/>
    </location>
</feature>
<dbReference type="GO" id="GO:0004222">
    <property type="term" value="F:metalloendopeptidase activity"/>
    <property type="evidence" value="ECO:0007669"/>
    <property type="project" value="UniProtKB-UniRule"/>
</dbReference>
<keyword evidence="7 12" id="KW-0378">Hydrolase</keyword>
<keyword evidence="5 12" id="KW-0812">Transmembrane</keyword>
<evidence type="ECO:0000256" key="9">
    <source>
        <dbReference type="ARBA" id="ARBA00022989"/>
    </source>
</evidence>
<feature type="transmembrane region" description="Helical" evidence="12">
    <location>
        <begin position="40"/>
        <end position="62"/>
    </location>
</feature>
<dbReference type="InterPro" id="IPR001915">
    <property type="entry name" value="Peptidase_M48"/>
</dbReference>
<dbReference type="InterPro" id="IPR022919">
    <property type="entry name" value="Pept_M48_protease_HtpX"/>
</dbReference>
<feature type="transmembrane region" description="Helical" evidence="12">
    <location>
        <begin position="16"/>
        <end position="34"/>
    </location>
</feature>
<dbReference type="InterPro" id="IPR050083">
    <property type="entry name" value="HtpX_protease"/>
</dbReference>
<evidence type="ECO:0000256" key="2">
    <source>
        <dbReference type="ARBA" id="ARBA00009779"/>
    </source>
</evidence>
<comment type="similarity">
    <text evidence="2 12">Belongs to the peptidase M48B family.</text>
</comment>
<dbReference type="GO" id="GO:0006508">
    <property type="term" value="P:proteolysis"/>
    <property type="evidence" value="ECO:0007669"/>
    <property type="project" value="UniProtKB-KW"/>
</dbReference>
<accession>A0A1F6AAP2</accession>
<dbReference type="CDD" id="cd07340">
    <property type="entry name" value="M48B_Htpx_like"/>
    <property type="match status" value="1"/>
</dbReference>
<evidence type="ECO:0000313" key="15">
    <source>
        <dbReference type="Proteomes" id="UP000177092"/>
    </source>
</evidence>
<dbReference type="Pfam" id="PF01435">
    <property type="entry name" value="Peptidase_M48"/>
    <property type="match status" value="1"/>
</dbReference>
<dbReference type="PANTHER" id="PTHR43221">
    <property type="entry name" value="PROTEASE HTPX"/>
    <property type="match status" value="1"/>
</dbReference>
<keyword evidence="9 12" id="KW-1133">Transmembrane helix</keyword>
<dbReference type="Proteomes" id="UP000177092">
    <property type="component" value="Unassembled WGS sequence"/>
</dbReference>
<evidence type="ECO:0000313" key="14">
    <source>
        <dbReference type="EMBL" id="OGG21636.1"/>
    </source>
</evidence>
<dbReference type="AlphaFoldDB" id="A0A1F6AAP2"/>
<keyword evidence="3 12" id="KW-1003">Cell membrane</keyword>
<keyword evidence="10 12" id="KW-0482">Metalloprotease</keyword>
<feature type="binding site" evidence="12">
    <location>
        <position position="223"/>
    </location>
    <ligand>
        <name>Zn(2+)</name>
        <dbReference type="ChEBI" id="CHEBI:29105"/>
        <note>catalytic</note>
    </ligand>
</feature>
<feature type="binding site" evidence="12">
    <location>
        <position position="145"/>
    </location>
    <ligand>
        <name>Zn(2+)</name>
        <dbReference type="ChEBI" id="CHEBI:29105"/>
        <note>catalytic</note>
    </ligand>
</feature>
<evidence type="ECO:0000256" key="5">
    <source>
        <dbReference type="ARBA" id="ARBA00022692"/>
    </source>
</evidence>
<dbReference type="EMBL" id="MFJN01000019">
    <property type="protein sequence ID" value="OGG21636.1"/>
    <property type="molecule type" value="Genomic_DNA"/>
</dbReference>
<evidence type="ECO:0000256" key="12">
    <source>
        <dbReference type="HAMAP-Rule" id="MF_00188"/>
    </source>
</evidence>
<evidence type="ECO:0000256" key="7">
    <source>
        <dbReference type="ARBA" id="ARBA00022801"/>
    </source>
</evidence>
<evidence type="ECO:0000256" key="4">
    <source>
        <dbReference type="ARBA" id="ARBA00022670"/>
    </source>
</evidence>
<keyword evidence="11 12" id="KW-0472">Membrane</keyword>
<evidence type="ECO:0000256" key="11">
    <source>
        <dbReference type="ARBA" id="ARBA00023136"/>
    </source>
</evidence>
<feature type="domain" description="Peptidase M48" evidence="13">
    <location>
        <begin position="87"/>
        <end position="298"/>
    </location>
</feature>
<sequence>MVVSIYSQIDANRKKTYFIMVFFILFIIFISYVFGKALGYGGSLVGIAFIVSGIMTWSSYYFGDKIILGLSGAREADRKRDFDFYTISENIAIGAGIPKPKLYVIEDSAPNAFATGRDPQHAVVCATRGLLQKLDRYELEGVIAHEMSHIQNYDTRWMAVVSILVGTVAFLSDWFMRSLWWGGGRRRDDRGGSGILIILGIVFAILTPIIATLIQFAVSRKREFLADASGTLITRNPKALAMALEKISQDKEVLEAATNATAHLYIINPFKDKNFTAWFSSLFNTHPPIEERIKILRSM</sequence>
<evidence type="ECO:0000256" key="10">
    <source>
        <dbReference type="ARBA" id="ARBA00023049"/>
    </source>
</evidence>